<keyword evidence="4 9" id="KW-0812">Transmembrane</keyword>
<comment type="caution">
    <text evidence="11">The sequence shown here is derived from an EMBL/GenBank/DDBJ whole genome shotgun (WGS) entry which is preliminary data.</text>
</comment>
<name>A0ABX0PKE3_9BURK</name>
<dbReference type="PANTHER" id="PTHR30203">
    <property type="entry name" value="OUTER MEMBRANE CATION EFFLUX PROTEIN"/>
    <property type="match status" value="1"/>
</dbReference>
<gene>
    <name evidence="11" type="ORF">HAV22_25140</name>
</gene>
<keyword evidence="5 9" id="KW-0732">Signal</keyword>
<dbReference type="SUPFAM" id="SSF56954">
    <property type="entry name" value="Outer membrane efflux proteins (OEP)"/>
    <property type="match status" value="1"/>
</dbReference>
<evidence type="ECO:0000256" key="5">
    <source>
        <dbReference type="ARBA" id="ARBA00022729"/>
    </source>
</evidence>
<feature type="signal peptide" evidence="9">
    <location>
        <begin position="1"/>
        <end position="21"/>
    </location>
</feature>
<dbReference type="Gene3D" id="2.20.200.10">
    <property type="entry name" value="Outer membrane efflux proteins (OEP)"/>
    <property type="match status" value="1"/>
</dbReference>
<keyword evidence="8 9" id="KW-0449">Lipoprotein</keyword>
<comment type="subcellular location">
    <subcellularLocation>
        <location evidence="9">Cell membrane</location>
        <topology evidence="9">Lipid-anchor</topology>
    </subcellularLocation>
    <subcellularLocation>
        <location evidence="1">Membrane</location>
    </subcellularLocation>
</comment>
<keyword evidence="3 9" id="KW-1134">Transmembrane beta strand</keyword>
<evidence type="ECO:0000313" key="11">
    <source>
        <dbReference type="EMBL" id="NIA56913.1"/>
    </source>
</evidence>
<dbReference type="Pfam" id="PF02321">
    <property type="entry name" value="OEP"/>
    <property type="match status" value="2"/>
</dbReference>
<dbReference type="EMBL" id="JAAQOM010000018">
    <property type="protein sequence ID" value="NIA56913.1"/>
    <property type="molecule type" value="Genomic_DNA"/>
</dbReference>
<dbReference type="Proteomes" id="UP000716322">
    <property type="component" value="Unassembled WGS sequence"/>
</dbReference>
<dbReference type="PANTHER" id="PTHR30203:SF20">
    <property type="entry name" value="MULTIDRUG RESISTANCE OUTER MEMBRANE PROTEIN MDTP-RELATED"/>
    <property type="match status" value="1"/>
</dbReference>
<accession>A0ABX0PKE3</accession>
<evidence type="ECO:0000256" key="1">
    <source>
        <dbReference type="ARBA" id="ARBA00004370"/>
    </source>
</evidence>
<keyword evidence="10" id="KW-0175">Coiled coil</keyword>
<comment type="similarity">
    <text evidence="2 9">Belongs to the outer membrane factor (OMF) (TC 1.B.17) family.</text>
</comment>
<organism evidence="11 12">
    <name type="scientific">Telluria antibiotica</name>
    <dbReference type="NCBI Taxonomy" id="2717319"/>
    <lineage>
        <taxon>Bacteria</taxon>
        <taxon>Pseudomonadati</taxon>
        <taxon>Pseudomonadota</taxon>
        <taxon>Betaproteobacteria</taxon>
        <taxon>Burkholderiales</taxon>
        <taxon>Oxalobacteraceae</taxon>
        <taxon>Telluria group</taxon>
        <taxon>Telluria</taxon>
    </lineage>
</organism>
<dbReference type="InterPro" id="IPR010131">
    <property type="entry name" value="MdtP/NodT-like"/>
</dbReference>
<keyword evidence="6 9" id="KW-0472">Membrane</keyword>
<dbReference type="Gene3D" id="1.20.1600.10">
    <property type="entry name" value="Outer membrane efflux proteins (OEP)"/>
    <property type="match status" value="1"/>
</dbReference>
<sequence length="475" mass="51195">MRSCLNSMGTLCLAAVLAACASPHGLHTSAQRTDASTLAASASLAPAQLSAAAWPTADWWRRYGDPQLDALVAEALAHSPNLRVAEARVRQAAAYAGATEAAAGPQVGAAVRSNRQQFSEHGTTPPPVAGSWKWVNEASLNFTYEFDFWGKHEAAIEAAVGLERASEVDAYAARLVLVTGILRSYVRLEQAWRQLDIAEATLKQREQVVALTRQRVAARIDSDMELKQAQSQVPAARVQIAQLNEAIALARNELAALAGQGPDRGLALAQPRLKEAGPALLPSALPAELIGRRPDVVAQRWRAEAAGKDIDVARDQFYPNISLTALLGVQRLGFAEWFTTGSRISGIGPALTLPIFDAGRLRSALAARNAEYDIAVEQYNATVIDAVRDVVNQLVSLRWLEEERTQQREAVLTAQQAYDLALQRYRAGVGNYLQVLAAQTQLLAAQRLETDLDMRAIELDVGLARALGGGLPDHA</sequence>
<evidence type="ECO:0000256" key="6">
    <source>
        <dbReference type="ARBA" id="ARBA00023136"/>
    </source>
</evidence>
<evidence type="ECO:0000256" key="3">
    <source>
        <dbReference type="ARBA" id="ARBA00022452"/>
    </source>
</evidence>
<feature type="chain" id="PRO_5044973590" evidence="9">
    <location>
        <begin position="22"/>
        <end position="475"/>
    </location>
</feature>
<dbReference type="InterPro" id="IPR003423">
    <property type="entry name" value="OMP_efflux"/>
</dbReference>
<keyword evidence="12" id="KW-1185">Reference proteome</keyword>
<proteinExistence type="inferred from homology"/>
<reference evidence="11 12" key="1">
    <citation type="submission" date="2020-03" db="EMBL/GenBank/DDBJ databases">
        <title>Genome sequence of strain Massilia sp. TW-1.</title>
        <authorList>
            <person name="Chaudhary D.K."/>
        </authorList>
    </citation>
    <scope>NUCLEOTIDE SEQUENCE [LARGE SCALE GENOMIC DNA]</scope>
    <source>
        <strain evidence="11 12">TW-1</strain>
    </source>
</reference>
<protein>
    <submittedName>
        <fullName evidence="11">Efflux transporter outer membrane subunit</fullName>
    </submittedName>
</protein>
<evidence type="ECO:0000256" key="4">
    <source>
        <dbReference type="ARBA" id="ARBA00022692"/>
    </source>
</evidence>
<evidence type="ECO:0000256" key="10">
    <source>
        <dbReference type="SAM" id="Coils"/>
    </source>
</evidence>
<dbReference type="NCBIfam" id="TIGR01845">
    <property type="entry name" value="outer_NodT"/>
    <property type="match status" value="1"/>
</dbReference>
<evidence type="ECO:0000256" key="7">
    <source>
        <dbReference type="ARBA" id="ARBA00023139"/>
    </source>
</evidence>
<keyword evidence="7 9" id="KW-0564">Palmitate</keyword>
<dbReference type="PROSITE" id="PS51257">
    <property type="entry name" value="PROKAR_LIPOPROTEIN"/>
    <property type="match status" value="1"/>
</dbReference>
<evidence type="ECO:0000256" key="8">
    <source>
        <dbReference type="ARBA" id="ARBA00023288"/>
    </source>
</evidence>
<evidence type="ECO:0000256" key="2">
    <source>
        <dbReference type="ARBA" id="ARBA00007613"/>
    </source>
</evidence>
<evidence type="ECO:0000313" key="12">
    <source>
        <dbReference type="Proteomes" id="UP000716322"/>
    </source>
</evidence>
<feature type="coiled-coil region" evidence="10">
    <location>
        <begin position="226"/>
        <end position="260"/>
    </location>
</feature>
<evidence type="ECO:0000256" key="9">
    <source>
        <dbReference type="RuleBase" id="RU362097"/>
    </source>
</evidence>